<protein>
    <submittedName>
        <fullName evidence="2">Uncharacterized protein</fullName>
    </submittedName>
</protein>
<dbReference type="AlphaFoldDB" id="A0AAV7WAM6"/>
<proteinExistence type="predicted"/>
<feature type="compositionally biased region" description="Basic and acidic residues" evidence="1">
    <location>
        <begin position="46"/>
        <end position="73"/>
    </location>
</feature>
<organism evidence="2 3">
    <name type="scientific">Pleurodeles waltl</name>
    <name type="common">Iberian ribbed newt</name>
    <dbReference type="NCBI Taxonomy" id="8319"/>
    <lineage>
        <taxon>Eukaryota</taxon>
        <taxon>Metazoa</taxon>
        <taxon>Chordata</taxon>
        <taxon>Craniata</taxon>
        <taxon>Vertebrata</taxon>
        <taxon>Euteleostomi</taxon>
        <taxon>Amphibia</taxon>
        <taxon>Batrachia</taxon>
        <taxon>Caudata</taxon>
        <taxon>Salamandroidea</taxon>
        <taxon>Salamandridae</taxon>
        <taxon>Pleurodelinae</taxon>
        <taxon>Pleurodeles</taxon>
    </lineage>
</organism>
<feature type="region of interest" description="Disordered" evidence="1">
    <location>
        <begin position="45"/>
        <end position="119"/>
    </location>
</feature>
<sequence>MRLCPGYDVASKEIEGGRPGAELLIDVLHCHSVVHPDYNQVTLKRSSKDLEGVPDPLKLRPNERHRSLHHRPETLGSEVPQYCPPAQAAGTGDEDKRTRGVSDRRGKPRYREGGCNHVS</sequence>
<dbReference type="EMBL" id="JANPWB010000002">
    <property type="protein sequence ID" value="KAJ1211098.1"/>
    <property type="molecule type" value="Genomic_DNA"/>
</dbReference>
<gene>
    <name evidence="2" type="ORF">NDU88_006459</name>
</gene>
<feature type="compositionally biased region" description="Basic and acidic residues" evidence="1">
    <location>
        <begin position="93"/>
        <end position="119"/>
    </location>
</feature>
<dbReference type="Proteomes" id="UP001066276">
    <property type="component" value="Chromosome 1_2"/>
</dbReference>
<name>A0AAV7WAM6_PLEWA</name>
<evidence type="ECO:0000313" key="3">
    <source>
        <dbReference type="Proteomes" id="UP001066276"/>
    </source>
</evidence>
<reference evidence="2" key="1">
    <citation type="journal article" date="2022" name="bioRxiv">
        <title>Sequencing and chromosome-scale assembly of the giantPleurodeles waltlgenome.</title>
        <authorList>
            <person name="Brown T."/>
            <person name="Elewa A."/>
            <person name="Iarovenko S."/>
            <person name="Subramanian E."/>
            <person name="Araus A.J."/>
            <person name="Petzold A."/>
            <person name="Susuki M."/>
            <person name="Suzuki K.-i.T."/>
            <person name="Hayashi T."/>
            <person name="Toyoda A."/>
            <person name="Oliveira C."/>
            <person name="Osipova E."/>
            <person name="Leigh N.D."/>
            <person name="Simon A."/>
            <person name="Yun M.H."/>
        </authorList>
    </citation>
    <scope>NUCLEOTIDE SEQUENCE</scope>
    <source>
        <strain evidence="2">20211129_DDA</strain>
        <tissue evidence="2">Liver</tissue>
    </source>
</reference>
<keyword evidence="3" id="KW-1185">Reference proteome</keyword>
<accession>A0AAV7WAM6</accession>
<evidence type="ECO:0000256" key="1">
    <source>
        <dbReference type="SAM" id="MobiDB-lite"/>
    </source>
</evidence>
<comment type="caution">
    <text evidence="2">The sequence shown here is derived from an EMBL/GenBank/DDBJ whole genome shotgun (WGS) entry which is preliminary data.</text>
</comment>
<evidence type="ECO:0000313" key="2">
    <source>
        <dbReference type="EMBL" id="KAJ1211098.1"/>
    </source>
</evidence>